<feature type="region of interest" description="Disordered" evidence="1">
    <location>
        <begin position="1"/>
        <end position="132"/>
    </location>
</feature>
<name>A0A6A4BRA9_9STRA</name>
<organism evidence="4 6">
    <name type="scientific">Phytophthora rubi</name>
    <dbReference type="NCBI Taxonomy" id="129364"/>
    <lineage>
        <taxon>Eukaryota</taxon>
        <taxon>Sar</taxon>
        <taxon>Stramenopiles</taxon>
        <taxon>Oomycota</taxon>
        <taxon>Peronosporomycetes</taxon>
        <taxon>Peronosporales</taxon>
        <taxon>Peronosporaceae</taxon>
        <taxon>Phytophthora</taxon>
    </lineage>
</organism>
<evidence type="ECO:0000313" key="4">
    <source>
        <dbReference type="EMBL" id="KAE9278505.1"/>
    </source>
</evidence>
<evidence type="ECO:0000313" key="2">
    <source>
        <dbReference type="EMBL" id="KAE8974652.1"/>
    </source>
</evidence>
<dbReference type="Proteomes" id="UP000435112">
    <property type="component" value="Unassembled WGS sequence"/>
</dbReference>
<dbReference type="Proteomes" id="UP000429607">
    <property type="component" value="Unassembled WGS sequence"/>
</dbReference>
<evidence type="ECO:0000313" key="5">
    <source>
        <dbReference type="Proteomes" id="UP000429607"/>
    </source>
</evidence>
<proteinExistence type="predicted"/>
<dbReference type="EMBL" id="QXFV01003580">
    <property type="protein sequence ID" value="KAE8975535.1"/>
    <property type="molecule type" value="Genomic_DNA"/>
</dbReference>
<dbReference type="OrthoDB" id="104697at2759"/>
<reference evidence="4 6" key="1">
    <citation type="submission" date="2018-08" db="EMBL/GenBank/DDBJ databases">
        <title>Genomic investigation of the strawberry pathogen Phytophthora fragariae indicates pathogenicity is determined by transcriptional variation in three key races.</title>
        <authorList>
            <person name="Adams T.M."/>
            <person name="Armitage A.D."/>
            <person name="Sobczyk M.K."/>
            <person name="Bates H.J."/>
            <person name="Dunwell J.M."/>
            <person name="Nellist C.F."/>
            <person name="Harrison R.J."/>
        </authorList>
    </citation>
    <scope>NUCLEOTIDE SEQUENCE [LARGE SCALE GENOMIC DNA]</scope>
    <source>
        <strain evidence="3 5">SCRP249</strain>
        <strain evidence="2 7">SCRP324</strain>
        <strain evidence="4 6">SCRP333</strain>
    </source>
</reference>
<sequence>MTTETRIIVRPAPDALRAVGPTKPHADTPTPTDMEEKPLAPASKKHSGDPETAKDASASKKPVDTTATAHEGPVSTKHAKAADVSKKLPASKKPKVAATKAKADGVVECPARKQARRSPEEDGAEMDVDGRE</sequence>
<protein>
    <submittedName>
        <fullName evidence="4">Uncharacterized protein</fullName>
    </submittedName>
</protein>
<evidence type="ECO:0000313" key="3">
    <source>
        <dbReference type="EMBL" id="KAE8975535.1"/>
    </source>
</evidence>
<evidence type="ECO:0000256" key="1">
    <source>
        <dbReference type="SAM" id="MobiDB-lite"/>
    </source>
</evidence>
<feature type="compositionally biased region" description="Acidic residues" evidence="1">
    <location>
        <begin position="121"/>
        <end position="132"/>
    </location>
</feature>
<accession>A0A6A4BRA9</accession>
<keyword evidence="6" id="KW-1185">Reference proteome</keyword>
<evidence type="ECO:0000313" key="6">
    <source>
        <dbReference type="Proteomes" id="UP000434957"/>
    </source>
</evidence>
<dbReference type="EMBL" id="QXFU01003530">
    <property type="protein sequence ID" value="KAE8974652.1"/>
    <property type="molecule type" value="Genomic_DNA"/>
</dbReference>
<dbReference type="AlphaFoldDB" id="A0A6A4BRA9"/>
<evidence type="ECO:0000313" key="7">
    <source>
        <dbReference type="Proteomes" id="UP000435112"/>
    </source>
</evidence>
<dbReference type="EMBL" id="QXFT01004356">
    <property type="protein sequence ID" value="KAE9278505.1"/>
    <property type="molecule type" value="Genomic_DNA"/>
</dbReference>
<comment type="caution">
    <text evidence="4">The sequence shown here is derived from an EMBL/GenBank/DDBJ whole genome shotgun (WGS) entry which is preliminary data.</text>
</comment>
<gene>
    <name evidence="3" type="ORF">PR001_g25672</name>
    <name evidence="2" type="ORF">PR002_g25846</name>
    <name evidence="4" type="ORF">PR003_g28502</name>
</gene>
<dbReference type="Proteomes" id="UP000434957">
    <property type="component" value="Unassembled WGS sequence"/>
</dbReference>
<feature type="compositionally biased region" description="Basic and acidic residues" evidence="1">
    <location>
        <begin position="46"/>
        <end position="63"/>
    </location>
</feature>